<evidence type="ECO:0008006" key="3">
    <source>
        <dbReference type="Google" id="ProtNLM"/>
    </source>
</evidence>
<organism evidence="1 2">
    <name type="scientific">Flagellimonas olearia</name>
    <dbReference type="NCBI Taxonomy" id="552546"/>
    <lineage>
        <taxon>Bacteria</taxon>
        <taxon>Pseudomonadati</taxon>
        <taxon>Bacteroidota</taxon>
        <taxon>Flavobacteriia</taxon>
        <taxon>Flavobacteriales</taxon>
        <taxon>Flavobacteriaceae</taxon>
        <taxon>Flagellimonas</taxon>
    </lineage>
</organism>
<dbReference type="Proteomes" id="UP000290261">
    <property type="component" value="Unassembled WGS sequence"/>
</dbReference>
<keyword evidence="2" id="KW-1185">Reference proteome</keyword>
<dbReference type="RefSeq" id="WP_129653724.1">
    <property type="nucleotide sequence ID" value="NZ_ML142908.1"/>
</dbReference>
<protein>
    <recommendedName>
        <fullName evidence="3">Lipoprotein</fullName>
    </recommendedName>
</protein>
<name>A0A444VN22_9FLAO</name>
<sequence length="159" mass="17240">MKTIVYIVFTALLVFGCKTKTEKENNNGQPETTTVVEEKSAPSLEVGCYVYDANGNRIVFDITDVSTTVLGNLSYALKEKDGNKGTFAGVMNDSVLLGKYTFISEGKESTREVAFLVEDAQLIEGFGELDSTGTAFKDVTVLSFSSSMPLSKTECDTEP</sequence>
<dbReference type="PROSITE" id="PS51257">
    <property type="entry name" value="PROKAR_LIPOPROTEIN"/>
    <property type="match status" value="1"/>
</dbReference>
<reference evidence="1 2" key="1">
    <citation type="submission" date="2014-04" db="EMBL/GenBank/DDBJ databases">
        <title>Whole genome of Muricauda olearia.</title>
        <authorList>
            <person name="Zhang X.-H."/>
            <person name="Tang K."/>
        </authorList>
    </citation>
    <scope>NUCLEOTIDE SEQUENCE [LARGE SCALE GENOMIC DNA]</scope>
    <source>
        <strain evidence="1 2">Th120</strain>
    </source>
</reference>
<proteinExistence type="predicted"/>
<accession>A0A444VN22</accession>
<comment type="caution">
    <text evidence="1">The sequence shown here is derived from an EMBL/GenBank/DDBJ whole genome shotgun (WGS) entry which is preliminary data.</text>
</comment>
<evidence type="ECO:0000313" key="1">
    <source>
        <dbReference type="EMBL" id="RYC52188.1"/>
    </source>
</evidence>
<gene>
    <name evidence="1" type="ORF">DN53_09905</name>
</gene>
<dbReference type="EMBL" id="JJMP01000003">
    <property type="protein sequence ID" value="RYC52188.1"/>
    <property type="molecule type" value="Genomic_DNA"/>
</dbReference>
<evidence type="ECO:0000313" key="2">
    <source>
        <dbReference type="Proteomes" id="UP000290261"/>
    </source>
</evidence>
<dbReference type="AlphaFoldDB" id="A0A444VN22"/>